<feature type="chain" id="PRO_5047027222" evidence="10">
    <location>
        <begin position="32"/>
        <end position="959"/>
    </location>
</feature>
<keyword evidence="3 8" id="KW-1134">Transmembrane beta strand</keyword>
<dbReference type="InterPro" id="IPR012910">
    <property type="entry name" value="Plug_dom"/>
</dbReference>
<evidence type="ECO:0000256" key="3">
    <source>
        <dbReference type="ARBA" id="ARBA00022452"/>
    </source>
</evidence>
<evidence type="ECO:0000256" key="6">
    <source>
        <dbReference type="ARBA" id="ARBA00023136"/>
    </source>
</evidence>
<accession>A0ABV6BJG2</accession>
<dbReference type="Gene3D" id="2.40.170.20">
    <property type="entry name" value="TonB-dependent receptor, beta-barrel domain"/>
    <property type="match status" value="1"/>
</dbReference>
<reference evidence="13 14" key="1">
    <citation type="submission" date="2024-09" db="EMBL/GenBank/DDBJ databases">
        <authorList>
            <person name="Sun Q."/>
            <person name="Mori K."/>
        </authorList>
    </citation>
    <scope>NUCLEOTIDE SEQUENCE [LARGE SCALE GENOMIC DNA]</scope>
    <source>
        <strain evidence="13 14">KCTC 23315</strain>
    </source>
</reference>
<dbReference type="PROSITE" id="PS52016">
    <property type="entry name" value="TONB_DEPENDENT_REC_3"/>
    <property type="match status" value="1"/>
</dbReference>
<keyword evidence="6 8" id="KW-0472">Membrane</keyword>
<evidence type="ECO:0000259" key="12">
    <source>
        <dbReference type="Pfam" id="PF07715"/>
    </source>
</evidence>
<dbReference type="SUPFAM" id="SSF56935">
    <property type="entry name" value="Porins"/>
    <property type="match status" value="1"/>
</dbReference>
<dbReference type="InterPro" id="IPR039426">
    <property type="entry name" value="TonB-dep_rcpt-like"/>
</dbReference>
<dbReference type="PANTHER" id="PTHR47234">
    <property type="match status" value="1"/>
</dbReference>
<evidence type="ECO:0000256" key="8">
    <source>
        <dbReference type="PROSITE-ProRule" id="PRU01360"/>
    </source>
</evidence>
<feature type="domain" description="TonB-dependent receptor-like beta-barrel" evidence="11">
    <location>
        <begin position="420"/>
        <end position="925"/>
    </location>
</feature>
<organism evidence="13 14">
    <name type="scientific">Rheinheimera tilapiae</name>
    <dbReference type="NCBI Taxonomy" id="875043"/>
    <lineage>
        <taxon>Bacteria</taxon>
        <taxon>Pseudomonadati</taxon>
        <taxon>Pseudomonadota</taxon>
        <taxon>Gammaproteobacteria</taxon>
        <taxon>Chromatiales</taxon>
        <taxon>Chromatiaceae</taxon>
        <taxon>Rheinheimera</taxon>
    </lineage>
</organism>
<evidence type="ECO:0000256" key="1">
    <source>
        <dbReference type="ARBA" id="ARBA00004571"/>
    </source>
</evidence>
<comment type="similarity">
    <text evidence="8 9">Belongs to the TonB-dependent receptor family.</text>
</comment>
<sequence>MFRHPLLTQAIRLSLTAAATSAALLSTAAIAQQTTAAEPVERVQVTGSRIMREGAIAPSPVTSISGTELMETGAMNIGEVLNELPALASTYSMANSGNNIGTAGLNLLDLRGMGAARTLVLVDGKRHVSSSSGEASVDTNTIPTSWVESVEIITGGASAVYGADAVTGVVNFKLKKNIEGLEVSATAGKANDNPYNNHKFNFSYGSDYAGGRGNAAFAAEVSGQRAINATERSLTRTPYMDVRNPANKDKKDPVTGATIHDGIPDRITLPNTGWYDSSIKGNFYLDEANGTNWYTFNKDGSVQLQNVGTTYGEWGRCSNCDLLNLKEYADLQPDFSRYNLNAKTNFELNDNHTLSAEAKHVVSGGDTAGQPSFFEYDTALEIKADNAYIHPSLAALMAKNGLDAVYVHRFNKDAGRRIEENTRTTNRAVVALDGNLNDDWSYETYAVYGQTKLEQENFNNLIRKNFAQSFDAVKDGNGKIVCRDAAAQAAGCVPTSVFGYGAVNPAASAWFNTNSLSTSTIKQHVVNASVANSALFELPAGMVGFAAGTEYRREQSDSTPDAFAATGATFLNALQEEHGKFNVKEAFAEITAPIVSDLFLVQDLTMDAAIRVADYSSTGNATSWKTGLDWTLNDEIRVRSTYSVALRAPNISELYGPQNQTYFSVYDPCGKEYNQSALRVKNCQLLGIPATFDPTATASTIEGLAGGNPALKPEESKSYTVGAVYQPELIENLTFTVDYWSIDIDDAISSVSAQNILDKCVDNPNGINNQFCALIKRDPTSKELKLITSITQNVAAQTAEGVDFEIGYDFDAVGGRIKTKLLGTYLDSRKTFSFQDNPSVYEENAGTEGEAVWQENFSVAYTRDAWTASWKTRHLSAVSRYTDQELEINPDRVDIMGYGSYFITDISLGYQFENGLTWSVGIDNLFDRNLPGVLTGTTTEGASYDNIGQFFYTTVSYKM</sequence>
<protein>
    <submittedName>
        <fullName evidence="13">TonB-dependent receptor</fullName>
    </submittedName>
</protein>
<evidence type="ECO:0000256" key="4">
    <source>
        <dbReference type="ARBA" id="ARBA00022692"/>
    </source>
</evidence>
<feature type="domain" description="TonB-dependent receptor plug" evidence="12">
    <location>
        <begin position="57"/>
        <end position="169"/>
    </location>
</feature>
<keyword evidence="4 8" id="KW-0812">Transmembrane</keyword>
<dbReference type="InterPro" id="IPR036942">
    <property type="entry name" value="Beta-barrel_TonB_sf"/>
</dbReference>
<keyword evidence="2 8" id="KW-0813">Transport</keyword>
<dbReference type="PANTHER" id="PTHR47234:SF2">
    <property type="entry name" value="TONB-DEPENDENT RECEPTOR"/>
    <property type="match status" value="1"/>
</dbReference>
<comment type="caution">
    <text evidence="13">The sequence shown here is derived from an EMBL/GenBank/DDBJ whole genome shotgun (WGS) entry which is preliminary data.</text>
</comment>
<dbReference type="InterPro" id="IPR037066">
    <property type="entry name" value="Plug_dom_sf"/>
</dbReference>
<evidence type="ECO:0000256" key="7">
    <source>
        <dbReference type="ARBA" id="ARBA00023237"/>
    </source>
</evidence>
<keyword evidence="7 8" id="KW-0998">Cell outer membrane</keyword>
<dbReference type="Pfam" id="PF07715">
    <property type="entry name" value="Plug"/>
    <property type="match status" value="1"/>
</dbReference>
<comment type="subcellular location">
    <subcellularLocation>
        <location evidence="1 8">Cell outer membrane</location>
        <topology evidence="1 8">Multi-pass membrane protein</topology>
    </subcellularLocation>
</comment>
<dbReference type="CDD" id="cd01347">
    <property type="entry name" value="ligand_gated_channel"/>
    <property type="match status" value="1"/>
</dbReference>
<dbReference type="Gene3D" id="2.170.130.10">
    <property type="entry name" value="TonB-dependent receptor, plug domain"/>
    <property type="match status" value="1"/>
</dbReference>
<evidence type="ECO:0000256" key="5">
    <source>
        <dbReference type="ARBA" id="ARBA00023077"/>
    </source>
</evidence>
<evidence type="ECO:0000256" key="9">
    <source>
        <dbReference type="RuleBase" id="RU003357"/>
    </source>
</evidence>
<keyword evidence="13" id="KW-0675">Receptor</keyword>
<keyword evidence="5 9" id="KW-0798">TonB box</keyword>
<evidence type="ECO:0000313" key="13">
    <source>
        <dbReference type="EMBL" id="MFC0049658.1"/>
    </source>
</evidence>
<dbReference type="InterPro" id="IPR000531">
    <property type="entry name" value="Beta-barrel_TonB"/>
</dbReference>
<proteinExistence type="inferred from homology"/>
<gene>
    <name evidence="13" type="ORF">ACFFJP_15275</name>
</gene>
<evidence type="ECO:0000256" key="10">
    <source>
        <dbReference type="SAM" id="SignalP"/>
    </source>
</evidence>
<dbReference type="Pfam" id="PF00593">
    <property type="entry name" value="TonB_dep_Rec_b-barrel"/>
    <property type="match status" value="1"/>
</dbReference>
<keyword evidence="10" id="KW-0732">Signal</keyword>
<dbReference type="RefSeq" id="WP_377245931.1">
    <property type="nucleotide sequence ID" value="NZ_JBHLXP010000004.1"/>
</dbReference>
<dbReference type="EMBL" id="JBHLXP010000004">
    <property type="protein sequence ID" value="MFC0049658.1"/>
    <property type="molecule type" value="Genomic_DNA"/>
</dbReference>
<dbReference type="Proteomes" id="UP001589813">
    <property type="component" value="Unassembled WGS sequence"/>
</dbReference>
<evidence type="ECO:0000259" key="11">
    <source>
        <dbReference type="Pfam" id="PF00593"/>
    </source>
</evidence>
<feature type="signal peptide" evidence="10">
    <location>
        <begin position="1"/>
        <end position="31"/>
    </location>
</feature>
<name>A0ABV6BJG2_9GAMM</name>
<evidence type="ECO:0000313" key="14">
    <source>
        <dbReference type="Proteomes" id="UP001589813"/>
    </source>
</evidence>
<keyword evidence="14" id="KW-1185">Reference proteome</keyword>
<evidence type="ECO:0000256" key="2">
    <source>
        <dbReference type="ARBA" id="ARBA00022448"/>
    </source>
</evidence>